<evidence type="ECO:0008006" key="4">
    <source>
        <dbReference type="Google" id="ProtNLM"/>
    </source>
</evidence>
<keyword evidence="1" id="KW-0732">Signal</keyword>
<organism evidence="2 3">
    <name type="scientific">Veillonella rodentium</name>
    <dbReference type="NCBI Taxonomy" id="248315"/>
    <lineage>
        <taxon>Bacteria</taxon>
        <taxon>Bacillati</taxon>
        <taxon>Bacillota</taxon>
        <taxon>Negativicutes</taxon>
        <taxon>Veillonellales</taxon>
        <taxon>Veillonellaceae</taxon>
        <taxon>Veillonella</taxon>
    </lineage>
</organism>
<feature type="signal peptide" evidence="1">
    <location>
        <begin position="1"/>
        <end position="26"/>
    </location>
</feature>
<protein>
    <recommendedName>
        <fullName evidence="4">DUF4367 domain-containing protein</fullName>
    </recommendedName>
</protein>
<evidence type="ECO:0000313" key="3">
    <source>
        <dbReference type="Proteomes" id="UP000214973"/>
    </source>
</evidence>
<feature type="chain" id="PRO_5039133946" description="DUF4367 domain-containing protein" evidence="1">
    <location>
        <begin position="27"/>
        <end position="211"/>
    </location>
</feature>
<dbReference type="Proteomes" id="UP000214973">
    <property type="component" value="Chromosome 1"/>
</dbReference>
<proteinExistence type="predicted"/>
<evidence type="ECO:0000313" key="2">
    <source>
        <dbReference type="EMBL" id="SNV54666.1"/>
    </source>
</evidence>
<dbReference type="AlphaFoldDB" id="A0A239Y8H9"/>
<keyword evidence="3" id="KW-1185">Reference proteome</keyword>
<name>A0A239Y8H9_9FIRM</name>
<dbReference type="KEGG" id="vrm:44547418_00095"/>
<reference evidence="2 3" key="1">
    <citation type="submission" date="2017-06" db="EMBL/GenBank/DDBJ databases">
        <authorList>
            <consortium name="Pathogen Informatics"/>
        </authorList>
    </citation>
    <scope>NUCLEOTIDE SEQUENCE [LARGE SCALE GENOMIC DNA]</scope>
    <source>
        <strain evidence="2 3">NCTC12018</strain>
    </source>
</reference>
<accession>A0A239Y8H9</accession>
<dbReference type="EMBL" id="LT906470">
    <property type="protein sequence ID" value="SNV54666.1"/>
    <property type="molecule type" value="Genomic_DNA"/>
</dbReference>
<dbReference type="RefSeq" id="WP_231968336.1">
    <property type="nucleotide sequence ID" value="NZ_LT906470.1"/>
</dbReference>
<evidence type="ECO:0000256" key="1">
    <source>
        <dbReference type="SAM" id="SignalP"/>
    </source>
</evidence>
<gene>
    <name evidence="2" type="ORF">SAMEA44547418_00095</name>
</gene>
<sequence length="211" mass="23007">MKSTMKKILLTAVACACVGTASYCTAGAAGVSSDVLKGDAVKADMSQSVEVANEAAAPKTGMPNPMHEFKTVDEAAQYMNIVPQMPKVLPVGYNIESVSTINKDILQVIYTYRDGEDATRNQANGKRITYRVSTLKEDISGEYTQHKVTATEKVDGVKVTFSGGEKMVYLVNWAKDGQNHSMSFERPVTRDMAKAIIANTVVQKQHTKYTK</sequence>